<accession>A0A481W5V6</accession>
<dbReference type="GeneID" id="55011874"/>
<dbReference type="Proteomes" id="UP000293575">
    <property type="component" value="Segment"/>
</dbReference>
<dbReference type="RefSeq" id="YP_009820438.1">
    <property type="nucleotide sequence ID" value="NC_048166.1"/>
</dbReference>
<protein>
    <submittedName>
        <fullName evidence="1">Uncharacterized protein</fullName>
    </submittedName>
</protein>
<organism evidence="1 2">
    <name type="scientific">Pseudomonas phage Lana</name>
    <dbReference type="NCBI Taxonomy" id="2530172"/>
    <lineage>
        <taxon>Viruses</taxon>
        <taxon>Duplodnaviria</taxon>
        <taxon>Heunggongvirae</taxon>
        <taxon>Uroviricota</taxon>
        <taxon>Caudoviricetes</taxon>
        <taxon>Lanavirus</taxon>
        <taxon>Lanavirus lana</taxon>
    </lineage>
</organism>
<name>A0A481W5V6_9CAUD</name>
<dbReference type="EMBL" id="MK473373">
    <property type="protein sequence ID" value="QBJ04466.1"/>
    <property type="molecule type" value="Genomic_DNA"/>
</dbReference>
<evidence type="ECO:0000313" key="1">
    <source>
        <dbReference type="EMBL" id="QBJ04466.1"/>
    </source>
</evidence>
<sequence length="91" mass="10289">MTPTGRKPSQPQIQNLPDTPAYELEMAEVRLAQHLESPDHKAQVARVKALSTELRKVLGELAETFGTTPDEMAKLIARRLERKERALKEVK</sequence>
<proteinExistence type="predicted"/>
<evidence type="ECO:0000313" key="2">
    <source>
        <dbReference type="Proteomes" id="UP000293575"/>
    </source>
</evidence>
<keyword evidence="2" id="KW-1185">Reference proteome</keyword>
<dbReference type="KEGG" id="vg:55011874"/>
<reference evidence="1" key="1">
    <citation type="submission" date="2019-01" db="EMBL/GenBank/DDBJ databases">
        <authorList>
            <person name="Hylling O."/>
            <person name="Carstens A.B."/>
            <person name="Hansen L.H."/>
        </authorList>
    </citation>
    <scope>NUCLEOTIDE SEQUENCE [LARGE SCALE GENOMIC DNA]</scope>
</reference>